<dbReference type="EMBL" id="JAHESC010000086">
    <property type="protein sequence ID" value="MBT1690769.1"/>
    <property type="molecule type" value="Genomic_DNA"/>
</dbReference>
<dbReference type="AlphaFoldDB" id="A0AAP2GGP5"/>
<reference evidence="2 3" key="1">
    <citation type="submission" date="2021-05" db="EMBL/GenBank/DDBJ databases">
        <title>A Polyphasic approach of four new species of the genus Ohtaekwangia: Ohtaekwangia histidinii sp. nov., Ohtaekwangia cretensis sp. nov., Ohtaekwangia indiensis sp. nov., Ohtaekwangia reichenbachii sp. nov. from diverse environment.</title>
        <authorList>
            <person name="Octaviana S."/>
        </authorList>
    </citation>
    <scope>NUCLEOTIDE SEQUENCE [LARGE SCALE GENOMIC DNA]</scope>
    <source>
        <strain evidence="2 3">PWU37</strain>
    </source>
</reference>
<gene>
    <name evidence="2" type="ORF">KK078_29665</name>
</gene>
<evidence type="ECO:0000313" key="2">
    <source>
        <dbReference type="EMBL" id="MBT1690769.1"/>
    </source>
</evidence>
<evidence type="ECO:0000256" key="1">
    <source>
        <dbReference type="SAM" id="MobiDB-lite"/>
    </source>
</evidence>
<protein>
    <submittedName>
        <fullName evidence="2">Uncharacterized protein</fullName>
    </submittedName>
</protein>
<feature type="region of interest" description="Disordered" evidence="1">
    <location>
        <begin position="275"/>
        <end position="308"/>
    </location>
</feature>
<accession>A0AAP2GGP5</accession>
<keyword evidence="3" id="KW-1185">Reference proteome</keyword>
<feature type="compositionally biased region" description="Basic and acidic residues" evidence="1">
    <location>
        <begin position="299"/>
        <end position="308"/>
    </location>
</feature>
<dbReference type="Proteomes" id="UP001319180">
    <property type="component" value="Unassembled WGS sequence"/>
</dbReference>
<dbReference type="RefSeq" id="WP_254094547.1">
    <property type="nucleotide sequence ID" value="NZ_JAHESC010000086.1"/>
</dbReference>
<comment type="caution">
    <text evidence="2">The sequence shown here is derived from an EMBL/GenBank/DDBJ whole genome shotgun (WGS) entry which is preliminary data.</text>
</comment>
<name>A0AAP2GGP5_9BACT</name>
<proteinExistence type="predicted"/>
<sequence>MAKQKGPIILEGPMGEDVYYIDPKHGPLKRRKTSVNAERIRKDAAFVRVRENNNDFRRGAALVKAIRAAFHPIYAPLADQRMTSRLTSAIMTAIRADNTHAPGNRSILYGDITSLQGLDFNKESSITRLLRTPYTVAPGEVQGTTITSFKRVVPAHHLYTPAGATHYRMVSSVAWIDPATGRYAVHTATSTALPAKGNVPVDISVTNALSAEHGTLRLHVLGIEFLQETNGNLYRLANKNFHALTLVGAEIVPARVVRKRKKHRTQRPVTFLERHFRRPADRAGIPRRLQSTSRSWQRSKPESPTDSG</sequence>
<organism evidence="2 3">
    <name type="scientific">Dawidia soli</name>
    <dbReference type="NCBI Taxonomy" id="2782352"/>
    <lineage>
        <taxon>Bacteria</taxon>
        <taxon>Pseudomonadati</taxon>
        <taxon>Bacteroidota</taxon>
        <taxon>Cytophagia</taxon>
        <taxon>Cytophagales</taxon>
        <taxon>Chryseotaleaceae</taxon>
        <taxon>Dawidia</taxon>
    </lineage>
</organism>
<feature type="compositionally biased region" description="Polar residues" evidence="1">
    <location>
        <begin position="289"/>
        <end position="298"/>
    </location>
</feature>
<evidence type="ECO:0000313" key="3">
    <source>
        <dbReference type="Proteomes" id="UP001319180"/>
    </source>
</evidence>